<proteinExistence type="predicted"/>
<evidence type="ECO:0000313" key="3">
    <source>
        <dbReference type="Proteomes" id="UP001595937"/>
    </source>
</evidence>
<evidence type="ECO:0000313" key="2">
    <source>
        <dbReference type="EMBL" id="MFC5298829.1"/>
    </source>
</evidence>
<keyword evidence="3" id="KW-1185">Reference proteome</keyword>
<sequence length="240" mass="25477">MKAIVTALPGSSPASAWTRELAGLLERAPRGEDLASSSDHDLIDLIAALERGKGALGACQAHAEVVFRESQIAAQRHQGVARGELGKGVADQVALARRITPKHASDQLVVHRILVETLPRTTKLLEQGEISEWAAAEVAKNVLVLSDEDRALVDQELEGRLPAMTASASGRATRARAQELDPAAAVKRASRAVAERRVSIRPAPDGMSILHAILPTKDGVACFKALGGVKASKQHGVRRQ</sequence>
<dbReference type="InterPro" id="IPR003870">
    <property type="entry name" value="DUF222"/>
</dbReference>
<evidence type="ECO:0000259" key="1">
    <source>
        <dbReference type="Pfam" id="PF02720"/>
    </source>
</evidence>
<organism evidence="2 3">
    <name type="scientific">Brachybacterium tyrofermentans</name>
    <dbReference type="NCBI Taxonomy" id="47848"/>
    <lineage>
        <taxon>Bacteria</taxon>
        <taxon>Bacillati</taxon>
        <taxon>Actinomycetota</taxon>
        <taxon>Actinomycetes</taxon>
        <taxon>Micrococcales</taxon>
        <taxon>Dermabacteraceae</taxon>
        <taxon>Brachybacterium</taxon>
    </lineage>
</organism>
<reference evidence="3" key="1">
    <citation type="journal article" date="2019" name="Int. J. Syst. Evol. Microbiol.">
        <title>The Global Catalogue of Microorganisms (GCM) 10K type strain sequencing project: providing services to taxonomists for standard genome sequencing and annotation.</title>
        <authorList>
            <consortium name="The Broad Institute Genomics Platform"/>
            <consortium name="The Broad Institute Genome Sequencing Center for Infectious Disease"/>
            <person name="Wu L."/>
            <person name="Ma J."/>
        </authorList>
    </citation>
    <scope>NUCLEOTIDE SEQUENCE [LARGE SCALE GENOMIC DNA]</scope>
    <source>
        <strain evidence="3">CGMCC 1.16455</strain>
    </source>
</reference>
<comment type="caution">
    <text evidence="2">The sequence shown here is derived from an EMBL/GenBank/DDBJ whole genome shotgun (WGS) entry which is preliminary data.</text>
</comment>
<dbReference type="Proteomes" id="UP001595937">
    <property type="component" value="Unassembled WGS sequence"/>
</dbReference>
<name>A0ABW0FL21_9MICO</name>
<accession>A0ABW0FL21</accession>
<dbReference type="RefSeq" id="WP_343923916.1">
    <property type="nucleotide sequence ID" value="NZ_JBHSLN010000083.1"/>
</dbReference>
<dbReference type="EMBL" id="JBHSLN010000083">
    <property type="protein sequence ID" value="MFC5298829.1"/>
    <property type="molecule type" value="Genomic_DNA"/>
</dbReference>
<feature type="domain" description="DUF222" evidence="1">
    <location>
        <begin position="60"/>
        <end position="220"/>
    </location>
</feature>
<protein>
    <submittedName>
        <fullName evidence="2">DUF222 domain-containing protein</fullName>
    </submittedName>
</protein>
<dbReference type="Pfam" id="PF02720">
    <property type="entry name" value="DUF222"/>
    <property type="match status" value="1"/>
</dbReference>
<gene>
    <name evidence="2" type="ORF">ACFPK8_15055</name>
</gene>